<dbReference type="InterPro" id="IPR038056">
    <property type="entry name" value="YjbR-like_sf"/>
</dbReference>
<dbReference type="Proteomes" id="UP000029858">
    <property type="component" value="Unassembled WGS sequence"/>
</dbReference>
<gene>
    <name evidence="1" type="ORF">IX56_17790</name>
</gene>
<accession>A0A099G1J4</accession>
<protein>
    <recommendedName>
        <fullName evidence="3">MmcQ/YjbR family DNA-binding protein</fullName>
    </recommendedName>
</protein>
<name>A0A099G1J4_9RHOB</name>
<sequence length="113" mass="12127">MTRAEVNALCAAHPGAAVSEPFGEGHEVWKVGGKIFAIVGASTGAVSVKTEAIETAELLIEAGVATRAPYLHRSWVALPLHADPDELRHRIEASYRLIRASLPRRVQADLPPL</sequence>
<comment type="caution">
    <text evidence="1">The sequence shown here is derived from an EMBL/GenBank/DDBJ whole genome shotgun (WGS) entry which is preliminary data.</text>
</comment>
<organism evidence="1 2">
    <name type="scientific">Paracoccus sanguinis</name>
    <dbReference type="NCBI Taxonomy" id="1545044"/>
    <lineage>
        <taxon>Bacteria</taxon>
        <taxon>Pseudomonadati</taxon>
        <taxon>Pseudomonadota</taxon>
        <taxon>Alphaproteobacteria</taxon>
        <taxon>Rhodobacterales</taxon>
        <taxon>Paracoccaceae</taxon>
        <taxon>Paracoccus</taxon>
    </lineage>
</organism>
<reference evidence="1 2" key="1">
    <citation type="submission" date="2014-09" db="EMBL/GenBank/DDBJ databases">
        <authorList>
            <person name="McGinnis J.M."/>
            <person name="Wolfgang W.J."/>
        </authorList>
    </citation>
    <scope>NUCLEOTIDE SEQUENCE [LARGE SCALE GENOMIC DNA]</scope>
    <source>
        <strain evidence="1 2">5503</strain>
    </source>
</reference>
<dbReference type="AlphaFoldDB" id="A0A099G1J4"/>
<dbReference type="SUPFAM" id="SSF142906">
    <property type="entry name" value="YjbR-like"/>
    <property type="match status" value="1"/>
</dbReference>
<dbReference type="RefSeq" id="WP_036712905.1">
    <property type="nucleotide sequence ID" value="NZ_JRKQ01000207.1"/>
</dbReference>
<reference evidence="1 2" key="2">
    <citation type="submission" date="2014-10" db="EMBL/GenBank/DDBJ databases">
        <title>Paracoccus sanguinis sp. nov., isolated from clinical specimens of New York State patients.</title>
        <authorList>
            <person name="Mingle L.A."/>
            <person name="Cole J.A."/>
            <person name="Lapierre P."/>
            <person name="Musser K.A."/>
        </authorList>
    </citation>
    <scope>NUCLEOTIDE SEQUENCE [LARGE SCALE GENOMIC DNA]</scope>
    <source>
        <strain evidence="1 2">5503</strain>
    </source>
</reference>
<evidence type="ECO:0008006" key="3">
    <source>
        <dbReference type="Google" id="ProtNLM"/>
    </source>
</evidence>
<dbReference type="EMBL" id="JRKQ01000207">
    <property type="protein sequence ID" value="KGJ16699.1"/>
    <property type="molecule type" value="Genomic_DNA"/>
</dbReference>
<evidence type="ECO:0000313" key="2">
    <source>
        <dbReference type="Proteomes" id="UP000029858"/>
    </source>
</evidence>
<dbReference type="InterPro" id="IPR058532">
    <property type="entry name" value="YjbR/MT2646/Rv2570-like"/>
</dbReference>
<dbReference type="Gene3D" id="3.90.1150.30">
    <property type="match status" value="1"/>
</dbReference>
<dbReference type="Pfam" id="PF04237">
    <property type="entry name" value="YjbR"/>
    <property type="match status" value="1"/>
</dbReference>
<proteinExistence type="predicted"/>
<evidence type="ECO:0000313" key="1">
    <source>
        <dbReference type="EMBL" id="KGJ16699.1"/>
    </source>
</evidence>